<dbReference type="InParanoid" id="A0A448YN60"/>
<organism evidence="2 3">
    <name type="scientific">Brettanomyces naardenensis</name>
    <name type="common">Yeast</name>
    <dbReference type="NCBI Taxonomy" id="13370"/>
    <lineage>
        <taxon>Eukaryota</taxon>
        <taxon>Fungi</taxon>
        <taxon>Dikarya</taxon>
        <taxon>Ascomycota</taxon>
        <taxon>Saccharomycotina</taxon>
        <taxon>Pichiomycetes</taxon>
        <taxon>Pichiales</taxon>
        <taxon>Pichiaceae</taxon>
        <taxon>Brettanomyces</taxon>
    </lineage>
</organism>
<proteinExistence type="predicted"/>
<protein>
    <submittedName>
        <fullName evidence="2">DEKNAAC103435</fullName>
    </submittedName>
</protein>
<feature type="region of interest" description="Disordered" evidence="1">
    <location>
        <begin position="420"/>
        <end position="465"/>
    </location>
</feature>
<dbReference type="EMBL" id="CAACVR010000023">
    <property type="protein sequence ID" value="VEU22384.1"/>
    <property type="molecule type" value="Genomic_DNA"/>
</dbReference>
<dbReference type="OrthoDB" id="3998064at2759"/>
<feature type="region of interest" description="Disordered" evidence="1">
    <location>
        <begin position="378"/>
        <end position="406"/>
    </location>
</feature>
<feature type="compositionally biased region" description="Basic residues" evidence="1">
    <location>
        <begin position="425"/>
        <end position="441"/>
    </location>
</feature>
<dbReference type="AlphaFoldDB" id="A0A448YN60"/>
<feature type="compositionally biased region" description="Polar residues" evidence="1">
    <location>
        <begin position="45"/>
        <end position="58"/>
    </location>
</feature>
<keyword evidence="3" id="KW-1185">Reference proteome</keyword>
<name>A0A448YN60_BRENA</name>
<feature type="region of interest" description="Disordered" evidence="1">
    <location>
        <begin position="44"/>
        <end position="97"/>
    </location>
</feature>
<gene>
    <name evidence="2" type="ORF">BRENAR_LOCUS3115</name>
</gene>
<reference evidence="2 3" key="1">
    <citation type="submission" date="2018-12" db="EMBL/GenBank/DDBJ databases">
        <authorList>
            <person name="Tiukova I."/>
            <person name="Dainat J."/>
        </authorList>
    </citation>
    <scope>NUCLEOTIDE SEQUENCE [LARGE SCALE GENOMIC DNA]</scope>
</reference>
<sequence>MSPNKDKLFMLGSSPTKELDQLFDDQNIPETGWTPYIDKIFGTGTPANHGTPTISTPNALYRASPSQHRRSAAPRTKPTPHPSRTTTATPHPLPPPPTIPVHPDLYAASGAYAASRLFSSPSFSFSLQQSQQTQSFESFTLNSSSNLVTSLRTPLADKSFRVSDCIFDTPSFLQQTDELYPSIDAAASQANRANQSGIANNMANQQVDKENDPLLLGVFSTPSANKSFRFFKTPGSARLNANPSNLVNSGNLATAIFQPTPYKTPLKNNINRAALNALDQNVDPSMAHLDSNEVNGGPIDSSPSTILLTSTIKKDEGVKLNGVENSPTPATKSHLKKPPCQLVRSNSALEPAMGLFHDGETRPRTASAVPPANLPLLATFSSTNSAPTGRKRKTNSGNSGNDSGGKFQIIFADMNTMRASYSNRGTKKGKKQAAGRKKGLTRFKTVPAVLPSDKATGPPKKIKKQ</sequence>
<evidence type="ECO:0000313" key="3">
    <source>
        <dbReference type="Proteomes" id="UP000290900"/>
    </source>
</evidence>
<evidence type="ECO:0000256" key="1">
    <source>
        <dbReference type="SAM" id="MobiDB-lite"/>
    </source>
</evidence>
<accession>A0A448YN60</accession>
<feature type="compositionally biased region" description="Low complexity" evidence="1">
    <location>
        <begin position="395"/>
        <end position="405"/>
    </location>
</feature>
<dbReference type="Proteomes" id="UP000290900">
    <property type="component" value="Unassembled WGS sequence"/>
</dbReference>
<evidence type="ECO:0000313" key="2">
    <source>
        <dbReference type="EMBL" id="VEU22384.1"/>
    </source>
</evidence>